<feature type="region of interest" description="Disordered" evidence="8">
    <location>
        <begin position="747"/>
        <end position="780"/>
    </location>
</feature>
<evidence type="ECO:0000256" key="3">
    <source>
        <dbReference type="ARBA" id="ARBA00022946"/>
    </source>
</evidence>
<feature type="region of interest" description="Disordered" evidence="8">
    <location>
        <begin position="661"/>
        <end position="683"/>
    </location>
</feature>
<comment type="caution">
    <text evidence="9">The sequence shown here is derived from an EMBL/GenBank/DDBJ whole genome shotgun (WGS) entry which is preliminary data.</text>
</comment>
<dbReference type="RefSeq" id="XP_064653852.1">
    <property type="nucleotide sequence ID" value="XM_064807948.1"/>
</dbReference>
<feature type="compositionally biased region" description="Acidic residues" evidence="8">
    <location>
        <begin position="229"/>
        <end position="245"/>
    </location>
</feature>
<name>A0AAV9NUH2_9PEZI</name>
<keyword evidence="10" id="KW-1185">Reference proteome</keyword>
<reference evidence="9 10" key="1">
    <citation type="submission" date="2023-08" db="EMBL/GenBank/DDBJ databases">
        <title>Black Yeasts Isolated from many extreme environments.</title>
        <authorList>
            <person name="Coleine C."/>
            <person name="Stajich J.E."/>
            <person name="Selbmann L."/>
        </authorList>
    </citation>
    <scope>NUCLEOTIDE SEQUENCE [LARGE SCALE GENOMIC DNA]</scope>
    <source>
        <strain evidence="9 10">CCFEE 5935</strain>
    </source>
</reference>
<organism evidence="9 10">
    <name type="scientific">Saxophila tyrrhenica</name>
    <dbReference type="NCBI Taxonomy" id="1690608"/>
    <lineage>
        <taxon>Eukaryota</taxon>
        <taxon>Fungi</taxon>
        <taxon>Dikarya</taxon>
        <taxon>Ascomycota</taxon>
        <taxon>Pezizomycotina</taxon>
        <taxon>Dothideomycetes</taxon>
        <taxon>Dothideomycetidae</taxon>
        <taxon>Mycosphaerellales</taxon>
        <taxon>Extremaceae</taxon>
        <taxon>Saxophila</taxon>
    </lineage>
</organism>
<dbReference type="PANTHER" id="PTHR13184">
    <property type="entry name" value="37S RIBOSOMAL PROTEIN S22"/>
    <property type="match status" value="1"/>
</dbReference>
<dbReference type="InterPro" id="IPR052571">
    <property type="entry name" value="Mt_RNA_Methyltransferase"/>
</dbReference>
<protein>
    <submittedName>
        <fullName evidence="9">37S ribosomal protein S22</fullName>
    </submittedName>
</protein>
<keyword evidence="5" id="KW-0411">Iron-sulfur</keyword>
<evidence type="ECO:0000256" key="4">
    <source>
        <dbReference type="ARBA" id="ARBA00023004"/>
    </source>
</evidence>
<comment type="subcellular location">
    <subcellularLocation>
        <location evidence="1">Mitochondrion</location>
    </subcellularLocation>
</comment>
<comment type="function">
    <text evidence="7">Mitochondrial ribosome (mitoribosome) assembly factor. Binds at the interface of the head and body domains of the mitochondrial small ribosomal subunit (mt-SSU), occluding the mRNA channel and preventing compaction of the head domain towards the body. Probable inactive methyltransferase: retains the characteristic folding and ability to bind S-adenosyl-L-methionine, but it probably lost its methyltransferase activity.</text>
</comment>
<feature type="region of interest" description="Disordered" evidence="8">
    <location>
        <begin position="228"/>
        <end position="250"/>
    </location>
</feature>
<keyword evidence="3" id="KW-0809">Transit peptide</keyword>
<keyword evidence="9" id="KW-0687">Ribonucleoprotein</keyword>
<feature type="compositionally biased region" description="Polar residues" evidence="8">
    <location>
        <begin position="665"/>
        <end position="674"/>
    </location>
</feature>
<dbReference type="Pfam" id="PF09243">
    <property type="entry name" value="Rsm22"/>
    <property type="match status" value="1"/>
</dbReference>
<dbReference type="Proteomes" id="UP001337655">
    <property type="component" value="Unassembled WGS sequence"/>
</dbReference>
<dbReference type="GO" id="GO:0008168">
    <property type="term" value="F:methyltransferase activity"/>
    <property type="evidence" value="ECO:0007669"/>
    <property type="project" value="InterPro"/>
</dbReference>
<evidence type="ECO:0000256" key="2">
    <source>
        <dbReference type="ARBA" id="ARBA00022723"/>
    </source>
</evidence>
<dbReference type="AlphaFoldDB" id="A0AAV9NUH2"/>
<dbReference type="GO" id="GO:0003735">
    <property type="term" value="F:structural constituent of ribosome"/>
    <property type="evidence" value="ECO:0007669"/>
    <property type="project" value="TreeGrafter"/>
</dbReference>
<keyword evidence="6" id="KW-0496">Mitochondrion</keyword>
<proteinExistence type="predicted"/>
<dbReference type="InterPro" id="IPR015324">
    <property type="entry name" value="Ribosomal_Rsm22-like"/>
</dbReference>
<evidence type="ECO:0000256" key="1">
    <source>
        <dbReference type="ARBA" id="ARBA00004173"/>
    </source>
</evidence>
<feature type="compositionally biased region" description="Basic and acidic residues" evidence="8">
    <location>
        <begin position="834"/>
        <end position="843"/>
    </location>
</feature>
<feature type="region of interest" description="Disordered" evidence="8">
    <location>
        <begin position="795"/>
        <end position="851"/>
    </location>
</feature>
<feature type="compositionally biased region" description="Polar residues" evidence="8">
    <location>
        <begin position="50"/>
        <end position="65"/>
    </location>
</feature>
<dbReference type="GeneID" id="89932056"/>
<keyword evidence="2" id="KW-0479">Metal-binding</keyword>
<evidence type="ECO:0000313" key="10">
    <source>
        <dbReference type="Proteomes" id="UP001337655"/>
    </source>
</evidence>
<evidence type="ECO:0000313" key="9">
    <source>
        <dbReference type="EMBL" id="KAK5163358.1"/>
    </source>
</evidence>
<keyword evidence="4" id="KW-0408">Iron</keyword>
<dbReference type="GO" id="GO:0006412">
    <property type="term" value="P:translation"/>
    <property type="evidence" value="ECO:0007669"/>
    <property type="project" value="InterPro"/>
</dbReference>
<feature type="compositionally biased region" description="Basic and acidic residues" evidence="8">
    <location>
        <begin position="801"/>
        <end position="823"/>
    </location>
</feature>
<gene>
    <name evidence="9" type="primary">RSM22</name>
    <name evidence="9" type="ORF">LTR77_010731</name>
</gene>
<dbReference type="GO" id="GO:0051536">
    <property type="term" value="F:iron-sulfur cluster binding"/>
    <property type="evidence" value="ECO:0007669"/>
    <property type="project" value="UniProtKB-KW"/>
</dbReference>
<evidence type="ECO:0000256" key="8">
    <source>
        <dbReference type="SAM" id="MobiDB-lite"/>
    </source>
</evidence>
<evidence type="ECO:0000256" key="7">
    <source>
        <dbReference type="ARBA" id="ARBA00045681"/>
    </source>
</evidence>
<accession>A0AAV9NUH2</accession>
<keyword evidence="9" id="KW-0689">Ribosomal protein</keyword>
<dbReference type="PANTHER" id="PTHR13184:SF5">
    <property type="entry name" value="METHYLTRANSFERASE-LIKE PROTEIN 17, MITOCHONDRIAL"/>
    <property type="match status" value="1"/>
</dbReference>
<dbReference type="GO" id="GO:0005763">
    <property type="term" value="C:mitochondrial small ribosomal subunit"/>
    <property type="evidence" value="ECO:0007669"/>
    <property type="project" value="TreeGrafter"/>
</dbReference>
<evidence type="ECO:0000256" key="5">
    <source>
        <dbReference type="ARBA" id="ARBA00023014"/>
    </source>
</evidence>
<dbReference type="EMBL" id="JAVRRT010000026">
    <property type="protein sequence ID" value="KAK5163358.1"/>
    <property type="molecule type" value="Genomic_DNA"/>
</dbReference>
<dbReference type="GO" id="GO:0046872">
    <property type="term" value="F:metal ion binding"/>
    <property type="evidence" value="ECO:0007669"/>
    <property type="project" value="UniProtKB-KW"/>
</dbReference>
<sequence length="961" mass="104842">MYIRAIHPSVCTSCRLRTSIVAKQLARRRGGRCLSSTSLPVATNRTALRTQAQPHARAQPQTRPYTSAVPKRQQHERPAAGTEAGEAASDEALLAAAQARQSPTEAAIKAREEFGDALPEGLLGEEALRVYERLFGRAVVLEEGLEEGTGVEEGGEEGEGAVGTGVLVEGREGLEEVVFDEEVLEDEMEEGEGEVEIREGKEGWKEFVPRAGDERVVEDINTAFAEGGEGWEGELGAAEEEEDESSQQRAHPLTLANRFGTSPSTLAMPQHSLVDPIMKQLAGTANVHLEQAAHRAFGGIGLPYSTSTPSHGKTMQQKPIGLDASQNKMTEMEADAFMATLVPGMYASIMSVLVETRKRLGSAWAEELVRKAQAGELRILDAGGAGAGILAVREMIRAEWERMHEENNSLGSNMGLAEADGKLGGASASPPLGIATVLTASDTLRHRSSQLLENTTFIPRLPDYLHTESASQRGKFDLILAPHTLWQLKEDHVRKSHTQNLWSLLSTSGGLMVVLEKGIPRGFELVAAARNYLLESRIASPHDADSSNAAQRSVYAGVDIPGKEQGMIVAPCTNHQACPMYVPQGMVKGRRDICHFAQRYVRPGFLQRILGARDKNWEDVKFSYIAMMRGRDLRESEVEGEMGVVQDDAATGRAFEGYGIPNLSAPDSDSAETSSARHDEVPHSLSLPRAVLPPLKRRGHVVLDLCTPSGTLERWTVPRSFSKQAFKDARKSKWGDIWALGAKTSVPRDPKVKKRNPKNEGHMDVKGKAKTKRMDVSDRSKVQWDSDEFGRIVGFEPTDDGFERQREKEREGEGMREGVREARGGLMRGRRVKGVRDKRDKKASGSGRRRWSGDGVPCDLVARYALCLAIATDLNTPCRTMEVTAAREGDDENRCRLNVASTQLLEILGRSSRCVMGSFERFGTAGAVQPSPKPLTWTAEEAAALASEGDCKSPAGPPRMP</sequence>
<feature type="region of interest" description="Disordered" evidence="8">
    <location>
        <begin position="50"/>
        <end position="87"/>
    </location>
</feature>
<feature type="compositionally biased region" description="Basic and acidic residues" evidence="8">
    <location>
        <begin position="757"/>
        <end position="780"/>
    </location>
</feature>
<evidence type="ECO:0000256" key="6">
    <source>
        <dbReference type="ARBA" id="ARBA00023128"/>
    </source>
</evidence>